<protein>
    <submittedName>
        <fullName evidence="1">Uncharacterized protein</fullName>
    </submittedName>
</protein>
<dbReference type="AlphaFoldDB" id="A0AAD9G7K9"/>
<reference evidence="1" key="1">
    <citation type="journal article" date="2014" name="Nucleic Acids Res.">
        <title>The evolutionary dynamics of variant antigen genes in Babesia reveal a history of genomic innovation underlying host-parasite interaction.</title>
        <authorList>
            <person name="Jackson A.P."/>
            <person name="Otto T.D."/>
            <person name="Darby A."/>
            <person name="Ramaprasad A."/>
            <person name="Xia D."/>
            <person name="Echaide I.E."/>
            <person name="Farber M."/>
            <person name="Gahlot S."/>
            <person name="Gamble J."/>
            <person name="Gupta D."/>
            <person name="Gupta Y."/>
            <person name="Jackson L."/>
            <person name="Malandrin L."/>
            <person name="Malas T.B."/>
            <person name="Moussa E."/>
            <person name="Nair M."/>
            <person name="Reid A.J."/>
            <person name="Sanders M."/>
            <person name="Sharma J."/>
            <person name="Tracey A."/>
            <person name="Quail M.A."/>
            <person name="Weir W."/>
            <person name="Wastling J.M."/>
            <person name="Hall N."/>
            <person name="Willadsen P."/>
            <person name="Lingelbach K."/>
            <person name="Shiels B."/>
            <person name="Tait A."/>
            <person name="Berriman M."/>
            <person name="Allred D.R."/>
            <person name="Pain A."/>
        </authorList>
    </citation>
    <scope>NUCLEOTIDE SEQUENCE</scope>
    <source>
        <strain evidence="1">1802A</strain>
    </source>
</reference>
<gene>
    <name evidence="1" type="ORF">X943_003107</name>
</gene>
<dbReference type="Proteomes" id="UP001195914">
    <property type="component" value="Unassembled WGS sequence"/>
</dbReference>
<evidence type="ECO:0000313" key="2">
    <source>
        <dbReference type="Proteomes" id="UP001195914"/>
    </source>
</evidence>
<proteinExistence type="predicted"/>
<dbReference type="EMBL" id="JAHBMH010000073">
    <property type="protein sequence ID" value="KAK1933311.1"/>
    <property type="molecule type" value="Genomic_DNA"/>
</dbReference>
<accession>A0AAD9G7K9</accession>
<keyword evidence="2" id="KW-1185">Reference proteome</keyword>
<organism evidence="1 2">
    <name type="scientific">Babesia divergens</name>
    <dbReference type="NCBI Taxonomy" id="32595"/>
    <lineage>
        <taxon>Eukaryota</taxon>
        <taxon>Sar</taxon>
        <taxon>Alveolata</taxon>
        <taxon>Apicomplexa</taxon>
        <taxon>Aconoidasida</taxon>
        <taxon>Piroplasmida</taxon>
        <taxon>Babesiidae</taxon>
        <taxon>Babesia</taxon>
    </lineage>
</organism>
<sequence>MNDSLCAGDEGATDKTDTIEGATVVEESLVLLNFPEFQATSLFDNATFQPVSEDANGATFTIDNCSFQTLRLEGLHTAEPSCMLNGQVPLQGKCTPTGVTYFVFDIQEGNDSSDGSRKSTVKKRWHTTNCVDFMTQS</sequence>
<reference evidence="1" key="2">
    <citation type="submission" date="2021-05" db="EMBL/GenBank/DDBJ databases">
        <authorList>
            <person name="Pain A."/>
        </authorList>
    </citation>
    <scope>NUCLEOTIDE SEQUENCE</scope>
    <source>
        <strain evidence="1">1802A</strain>
    </source>
</reference>
<evidence type="ECO:0000313" key="1">
    <source>
        <dbReference type="EMBL" id="KAK1933311.1"/>
    </source>
</evidence>
<comment type="caution">
    <text evidence="1">The sequence shown here is derived from an EMBL/GenBank/DDBJ whole genome shotgun (WGS) entry which is preliminary data.</text>
</comment>
<name>A0AAD9G7K9_BABDI</name>